<dbReference type="AlphaFoldDB" id="A0AAD4KV51"/>
<dbReference type="Gene3D" id="1.10.8.10">
    <property type="entry name" value="DNA helicase RuvA subunit, C-terminal domain"/>
    <property type="match status" value="1"/>
</dbReference>
<proteinExistence type="predicted"/>
<evidence type="ECO:0008006" key="4">
    <source>
        <dbReference type="Google" id="ProtNLM"/>
    </source>
</evidence>
<dbReference type="InterPro" id="IPR009991">
    <property type="entry name" value="DCTN3"/>
</dbReference>
<dbReference type="RefSeq" id="XP_046075179.1">
    <property type="nucleotide sequence ID" value="XM_046210642.1"/>
</dbReference>
<dbReference type="GO" id="GO:0005869">
    <property type="term" value="C:dynactin complex"/>
    <property type="evidence" value="ECO:0007669"/>
    <property type="project" value="InterPro"/>
</dbReference>
<accession>A0AAD4KV51</accession>
<dbReference type="InterPro" id="IPR009060">
    <property type="entry name" value="UBA-like_sf"/>
</dbReference>
<dbReference type="InterPro" id="IPR055335">
    <property type="entry name" value="Ucp6/RUP1"/>
</dbReference>
<dbReference type="PANTHER" id="PTHR39597">
    <property type="entry name" value="UBA DOMAIN-CONTAINING PROTEIN RUP1"/>
    <property type="match status" value="1"/>
</dbReference>
<organism evidence="2 3">
    <name type="scientific">Talaromyces proteolyticus</name>
    <dbReference type="NCBI Taxonomy" id="1131652"/>
    <lineage>
        <taxon>Eukaryota</taxon>
        <taxon>Fungi</taxon>
        <taxon>Dikarya</taxon>
        <taxon>Ascomycota</taxon>
        <taxon>Pezizomycotina</taxon>
        <taxon>Eurotiomycetes</taxon>
        <taxon>Eurotiomycetidae</taxon>
        <taxon>Eurotiales</taxon>
        <taxon>Trichocomaceae</taxon>
        <taxon>Talaromyces</taxon>
        <taxon>Talaromyces sect. Bacilispori</taxon>
    </lineage>
</organism>
<dbReference type="Pfam" id="PF14555">
    <property type="entry name" value="UBA_4"/>
    <property type="match status" value="1"/>
</dbReference>
<dbReference type="GO" id="GO:0016579">
    <property type="term" value="P:protein deubiquitination"/>
    <property type="evidence" value="ECO:0007669"/>
    <property type="project" value="TreeGrafter"/>
</dbReference>
<gene>
    <name evidence="2" type="ORF">BGW36DRAFT_289204</name>
</gene>
<dbReference type="GO" id="GO:0005829">
    <property type="term" value="C:cytosol"/>
    <property type="evidence" value="ECO:0007669"/>
    <property type="project" value="TreeGrafter"/>
</dbReference>
<dbReference type="SUPFAM" id="SSF46934">
    <property type="entry name" value="UBA-like"/>
    <property type="match status" value="1"/>
</dbReference>
<reference evidence="2" key="1">
    <citation type="submission" date="2021-12" db="EMBL/GenBank/DDBJ databases">
        <title>Convergent genome expansion in fungi linked to evolution of root-endophyte symbiosis.</title>
        <authorList>
            <consortium name="DOE Joint Genome Institute"/>
            <person name="Ke Y.-H."/>
            <person name="Bonito G."/>
            <person name="Liao H.-L."/>
            <person name="Looney B."/>
            <person name="Rojas-Flechas A."/>
            <person name="Nash J."/>
            <person name="Hameed K."/>
            <person name="Schadt C."/>
            <person name="Martin F."/>
            <person name="Crous P.W."/>
            <person name="Miettinen O."/>
            <person name="Magnuson J.K."/>
            <person name="Labbe J."/>
            <person name="Jacobson D."/>
            <person name="Doktycz M.J."/>
            <person name="Veneault-Fourrey C."/>
            <person name="Kuo A."/>
            <person name="Mondo S."/>
            <person name="Calhoun S."/>
            <person name="Riley R."/>
            <person name="Ohm R."/>
            <person name="LaButti K."/>
            <person name="Andreopoulos B."/>
            <person name="Pangilinan J."/>
            <person name="Nolan M."/>
            <person name="Tritt A."/>
            <person name="Clum A."/>
            <person name="Lipzen A."/>
            <person name="Daum C."/>
            <person name="Barry K."/>
            <person name="Grigoriev I.V."/>
            <person name="Vilgalys R."/>
        </authorList>
    </citation>
    <scope>NUCLEOTIDE SEQUENCE</scope>
    <source>
        <strain evidence="2">PMI_201</strain>
    </source>
</reference>
<keyword evidence="1" id="KW-0175">Coiled coil</keyword>
<evidence type="ECO:0000256" key="1">
    <source>
        <dbReference type="SAM" id="Coils"/>
    </source>
</evidence>
<dbReference type="GO" id="GO:0005634">
    <property type="term" value="C:nucleus"/>
    <property type="evidence" value="ECO:0007669"/>
    <property type="project" value="TreeGrafter"/>
</dbReference>
<comment type="caution">
    <text evidence="2">The sequence shown here is derived from an EMBL/GenBank/DDBJ whole genome shotgun (WGS) entry which is preliminary data.</text>
</comment>
<dbReference type="Proteomes" id="UP001201262">
    <property type="component" value="Unassembled WGS sequence"/>
</dbReference>
<feature type="coiled-coil region" evidence="1">
    <location>
        <begin position="517"/>
        <end position="551"/>
    </location>
</feature>
<sequence>MATEPSEEDINNFIGFTSLSREQAISFLNANNLNLEKAINAYFENPSGLPTQPQNEWESFGTPSYSQNNQSVPTFNIENSDGILGKGYTAPPSRPPSRINTSETLGNQKHNGIGAGTSGAGQSGNSGQKLSAAQLEERDLQQAVAMSLGQDYTHQESGVISTTDNSRFGPATQDFYDENSWGMTIFNENAREEIISPDPEDRQRNGNEPAFLRPSQEALYIGGFLTILHSIPIAREALLLRDKVIPDYGYDSQWWNGQPVKAPRIVSLSDPYAEDQDWEDIIYETQRLMAFLDVTRRAFGSTDALASLKAMHGYDQDGGVEKFLEAWQEAAVRATPENQLSMIFSSRAMRKTESDFDPLNNKEFFVLNTQVEPDHGQTLYDILDDAIWPDTPGEGLDDVWLEHVAEVLTIRLDNSRNEPIDVKIPSTFYPDRYMETSRDIIREIRLKRVEVLAKINHLESLASQYRSSESAKRFGMSNEKLLEKAAEASVVALPRYLSEGAAELNSEELLNNGQRVAQQLRDVATSIRERLQKLETEKQEARDSLRKYSKIFTEPSASDDQSPHRKYTLRGVCTAPHVTFVLRRNSHDGSEDLIEMEDTNAEEWQWWRISFSADDAKTQQAAKSENTKRRNLAPKNADIVGFTTTKVREIEVLKAARESSNALLVYANPNALAFQTDHTPPPLQEFVNTDNISFKAELDAADRMYQDEQMVEPGETVFEEWPDINETQAPTRPDNIAAAASNVNVFDYEVNSFDDEASNRGQEMQEVGGKSLLTGRDRIKLCLSYHHLCFTLRIYYRALMSLETAAIASASVELLEGRLRRLEYLLTGDSQWTGHPAPASRPDSLEDTVARRLARLEADLSALSKSKPAVYDILQLYTRFPDLFKEMPTEAPPANLSTQNLASIVLSYASAFPETSSRLTSLNDLPVPDAKASIALIELQPRLERLLQIQRQQAQEVSELRTRSARLLQRWYELGLVGSSECWADWESRLEDIDHEVKRREAVRDRREKEV</sequence>
<dbReference type="Pfam" id="PF07426">
    <property type="entry name" value="Dynactin_p22"/>
    <property type="match status" value="1"/>
</dbReference>
<name>A0AAD4KV51_9EURO</name>
<evidence type="ECO:0000313" key="2">
    <source>
        <dbReference type="EMBL" id="KAH8701803.1"/>
    </source>
</evidence>
<protein>
    <recommendedName>
        <fullName evidence="4">Ubiquitin interaction motif protein</fullName>
    </recommendedName>
</protein>
<dbReference type="PANTHER" id="PTHR39597:SF1">
    <property type="entry name" value="UBA DOMAIN-CONTAINING PROTEIN RUP1"/>
    <property type="match status" value="1"/>
</dbReference>
<dbReference type="EMBL" id="JAJTJA010000003">
    <property type="protein sequence ID" value="KAH8701803.1"/>
    <property type="molecule type" value="Genomic_DNA"/>
</dbReference>
<evidence type="ECO:0000313" key="3">
    <source>
        <dbReference type="Proteomes" id="UP001201262"/>
    </source>
</evidence>
<keyword evidence="3" id="KW-1185">Reference proteome</keyword>
<dbReference type="GeneID" id="70240929"/>
<dbReference type="GO" id="GO:0061640">
    <property type="term" value="P:cytoskeleton-dependent cytokinesis"/>
    <property type="evidence" value="ECO:0007669"/>
    <property type="project" value="InterPro"/>
</dbReference>